<dbReference type="EC" id="3.1.2.4" evidence="2"/>
<keyword evidence="6" id="KW-1185">Reference proteome</keyword>
<dbReference type="Pfam" id="PF16113">
    <property type="entry name" value="ECH_2"/>
    <property type="match status" value="1"/>
</dbReference>
<evidence type="ECO:0000256" key="1">
    <source>
        <dbReference type="ARBA" id="ARBA00001709"/>
    </source>
</evidence>
<dbReference type="Gene3D" id="3.90.226.10">
    <property type="entry name" value="2-enoyl-CoA Hydratase, Chain A, domain 1"/>
    <property type="match status" value="1"/>
</dbReference>
<gene>
    <name evidence="5" type="ORF">L2725_17470</name>
</gene>
<evidence type="ECO:0000256" key="3">
    <source>
        <dbReference type="ARBA" id="ARBA00022801"/>
    </source>
</evidence>
<sequence length="374" mass="41007">MDKVVFQTLGCEGSKQIGIATLNVEKALNALDLDMVRLLKAQLEAWREQDEIVCVVLDGAGEKAFCAGGDVRAITEASRANPGEIAPEAQTFFTEEYQLDYLIHTLGKPVMVWGDGIVMGGGLGLMAGASHRVVTQTSRIAMPEVTIGLYPDVGGSFFLNRMPGRTGLFLGLTGYNMNGADALYVDLANFAIDRDNKEPLWDALAEVHWQDDANTNHDLLSQVLNGFSDDNIADNSRLKAHQARIDELMAGSLADIHSCLSALDDTHLQERGEAWLGRARDTFLAGSPLSWNLIEAQMQLGTEMELADCFRMELGWSVNCCAHGDFCEGVRALLLDKDRNPQWQFASLEAVTQEAMDKLMTSPWDEASHPLNTL</sequence>
<dbReference type="RefSeq" id="WP_249250136.1">
    <property type="nucleotide sequence ID" value="NZ_JAKIKT010000007.1"/>
</dbReference>
<dbReference type="InterPro" id="IPR045004">
    <property type="entry name" value="ECH_dom"/>
</dbReference>
<name>A0ABT0NCN8_9GAMM</name>
<dbReference type="PANTHER" id="PTHR43176">
    <property type="entry name" value="3-HYDROXYISOBUTYRYL-COA HYDROLASE-RELATED"/>
    <property type="match status" value="1"/>
</dbReference>
<keyword evidence="3" id="KW-0378">Hydrolase</keyword>
<feature type="domain" description="Enoyl-CoA hydratase/isomerase" evidence="4">
    <location>
        <begin position="17"/>
        <end position="359"/>
    </location>
</feature>
<evidence type="ECO:0000313" key="5">
    <source>
        <dbReference type="EMBL" id="MCL2915547.1"/>
    </source>
</evidence>
<dbReference type="SUPFAM" id="SSF52096">
    <property type="entry name" value="ClpP/crotonase"/>
    <property type="match status" value="1"/>
</dbReference>
<organism evidence="5 6">
    <name type="scientific">Shewanella corallii</name>
    <dbReference type="NCBI Taxonomy" id="560080"/>
    <lineage>
        <taxon>Bacteria</taxon>
        <taxon>Pseudomonadati</taxon>
        <taxon>Pseudomonadota</taxon>
        <taxon>Gammaproteobacteria</taxon>
        <taxon>Alteromonadales</taxon>
        <taxon>Shewanellaceae</taxon>
        <taxon>Shewanella</taxon>
    </lineage>
</organism>
<evidence type="ECO:0000313" key="6">
    <source>
        <dbReference type="Proteomes" id="UP001202831"/>
    </source>
</evidence>
<dbReference type="CDD" id="cd06558">
    <property type="entry name" value="crotonase-like"/>
    <property type="match status" value="1"/>
</dbReference>
<protein>
    <recommendedName>
        <fullName evidence="2">3-hydroxyisobutyryl-CoA hydrolase</fullName>
        <ecNumber evidence="2">3.1.2.4</ecNumber>
    </recommendedName>
</protein>
<dbReference type="InterPro" id="IPR032259">
    <property type="entry name" value="HIBYL-CoA-H"/>
</dbReference>
<reference evidence="5 6" key="1">
    <citation type="submission" date="2022-01" db="EMBL/GenBank/DDBJ databases">
        <title>Whole genome-based taxonomy of the Shewanellaceae.</title>
        <authorList>
            <person name="Martin-Rodriguez A.J."/>
        </authorList>
    </citation>
    <scope>NUCLEOTIDE SEQUENCE [LARGE SCALE GENOMIC DNA]</scope>
    <source>
        <strain evidence="5 6">DSM 21332</strain>
    </source>
</reference>
<dbReference type="Proteomes" id="UP001202831">
    <property type="component" value="Unassembled WGS sequence"/>
</dbReference>
<evidence type="ECO:0000259" key="4">
    <source>
        <dbReference type="Pfam" id="PF16113"/>
    </source>
</evidence>
<comment type="caution">
    <text evidence="5">The sequence shown here is derived from an EMBL/GenBank/DDBJ whole genome shotgun (WGS) entry which is preliminary data.</text>
</comment>
<evidence type="ECO:0000256" key="2">
    <source>
        <dbReference type="ARBA" id="ARBA00011915"/>
    </source>
</evidence>
<dbReference type="PANTHER" id="PTHR43176:SF3">
    <property type="entry name" value="3-HYDROXYISOBUTYRYL-COA HYDROLASE, MITOCHONDRIAL"/>
    <property type="match status" value="1"/>
</dbReference>
<accession>A0ABT0NCN8</accession>
<comment type="catalytic activity">
    <reaction evidence="1">
        <text>3-hydroxy-2-methylpropanoyl-CoA + H2O = 3-hydroxy-2-methylpropanoate + CoA + H(+)</text>
        <dbReference type="Rhea" id="RHEA:20888"/>
        <dbReference type="ChEBI" id="CHEBI:11805"/>
        <dbReference type="ChEBI" id="CHEBI:15377"/>
        <dbReference type="ChEBI" id="CHEBI:15378"/>
        <dbReference type="ChEBI" id="CHEBI:57287"/>
        <dbReference type="ChEBI" id="CHEBI:57340"/>
        <dbReference type="EC" id="3.1.2.4"/>
    </reaction>
</comment>
<dbReference type="InterPro" id="IPR029045">
    <property type="entry name" value="ClpP/crotonase-like_dom_sf"/>
</dbReference>
<dbReference type="NCBIfam" id="NF004127">
    <property type="entry name" value="PRK05617.1"/>
    <property type="match status" value="1"/>
</dbReference>
<proteinExistence type="predicted"/>
<dbReference type="EMBL" id="JAKIKT010000007">
    <property type="protein sequence ID" value="MCL2915547.1"/>
    <property type="molecule type" value="Genomic_DNA"/>
</dbReference>